<comment type="pathway">
    <text evidence="8">Amino-acid biosynthesis; L-threonine biosynthesis; L-threonine from L-aspartate: step 4/5.</text>
</comment>
<evidence type="ECO:0000256" key="2">
    <source>
        <dbReference type="ARBA" id="ARBA00022679"/>
    </source>
</evidence>
<evidence type="ECO:0000256" key="7">
    <source>
        <dbReference type="ARBA" id="ARBA00038240"/>
    </source>
</evidence>
<dbReference type="UniPathway" id="UPA00050">
    <property type="reaction ID" value="UER00064"/>
</dbReference>
<dbReference type="PANTHER" id="PTHR21064:SF6">
    <property type="entry name" value="AMINOGLYCOSIDE PHOSPHOTRANSFERASE DOMAIN-CONTAINING PROTEIN"/>
    <property type="match status" value="1"/>
</dbReference>
<dbReference type="CDD" id="cd05153">
    <property type="entry name" value="HomoserineK_II"/>
    <property type="match status" value="1"/>
</dbReference>
<dbReference type="GO" id="GO:0005524">
    <property type="term" value="F:ATP binding"/>
    <property type="evidence" value="ECO:0007669"/>
    <property type="project" value="UniProtKB-KW"/>
</dbReference>
<dbReference type="EC" id="2.7.1.39" evidence="8 9"/>
<evidence type="ECO:0000313" key="11">
    <source>
        <dbReference type="EMBL" id="BCI66257.1"/>
    </source>
</evidence>
<dbReference type="GO" id="GO:0009088">
    <property type="term" value="P:threonine biosynthetic process"/>
    <property type="evidence" value="ECO:0007669"/>
    <property type="project" value="UniProtKB-UniRule"/>
</dbReference>
<comment type="similarity">
    <text evidence="7 8">Belongs to the pseudomonas-type ThrB family.</text>
</comment>
<dbReference type="InterPro" id="IPR005280">
    <property type="entry name" value="Homoserine_kinase_II"/>
</dbReference>
<dbReference type="NCBIfam" id="TIGR00938">
    <property type="entry name" value="thrB_alt"/>
    <property type="match status" value="1"/>
</dbReference>
<gene>
    <name evidence="8 11" type="primary">thrB</name>
    <name evidence="11" type="ORF">AAJCM20276_08810</name>
</gene>
<proteinExistence type="inferred from homology"/>
<keyword evidence="2 8" id="KW-0808">Transferase</keyword>
<evidence type="ECO:0000256" key="4">
    <source>
        <dbReference type="ARBA" id="ARBA00022741"/>
    </source>
</evidence>
<accession>A0A6S6PBU0</accession>
<evidence type="ECO:0000256" key="8">
    <source>
        <dbReference type="HAMAP-Rule" id="MF_00301"/>
    </source>
</evidence>
<dbReference type="SUPFAM" id="SSF56112">
    <property type="entry name" value="Protein kinase-like (PK-like)"/>
    <property type="match status" value="1"/>
</dbReference>
<dbReference type="RefSeq" id="WP_099348424.1">
    <property type="nucleotide sequence ID" value="NZ_AP023326.1"/>
</dbReference>
<feature type="domain" description="Aminoglycoside phosphotransferase" evidence="10">
    <location>
        <begin position="27"/>
        <end position="268"/>
    </location>
</feature>
<keyword evidence="5 8" id="KW-0418">Kinase</keyword>
<dbReference type="NCBIfam" id="NF003558">
    <property type="entry name" value="PRK05231.1"/>
    <property type="match status" value="1"/>
</dbReference>
<dbReference type="InterPro" id="IPR011009">
    <property type="entry name" value="Kinase-like_dom_sf"/>
</dbReference>
<evidence type="ECO:0000256" key="1">
    <source>
        <dbReference type="ARBA" id="ARBA00022605"/>
    </source>
</evidence>
<evidence type="ECO:0000259" key="10">
    <source>
        <dbReference type="Pfam" id="PF01636"/>
    </source>
</evidence>
<evidence type="ECO:0000256" key="5">
    <source>
        <dbReference type="ARBA" id="ARBA00022777"/>
    </source>
</evidence>
<dbReference type="EMBL" id="AP023326">
    <property type="protein sequence ID" value="BCI66257.1"/>
    <property type="molecule type" value="Genomic_DNA"/>
</dbReference>
<evidence type="ECO:0000256" key="3">
    <source>
        <dbReference type="ARBA" id="ARBA00022697"/>
    </source>
</evidence>
<keyword evidence="1 8" id="KW-0028">Amino-acid biosynthesis</keyword>
<dbReference type="InterPro" id="IPR050249">
    <property type="entry name" value="Pseudomonas-type_ThrB"/>
</dbReference>
<dbReference type="Pfam" id="PF01636">
    <property type="entry name" value="APH"/>
    <property type="match status" value="1"/>
</dbReference>
<keyword evidence="4 8" id="KW-0547">Nucleotide-binding</keyword>
<dbReference type="Proteomes" id="UP000515220">
    <property type="component" value="Chromosome"/>
</dbReference>
<dbReference type="Gene3D" id="3.30.200.20">
    <property type="entry name" value="Phosphorylase Kinase, domain 1"/>
    <property type="match status" value="1"/>
</dbReference>
<keyword evidence="3 8" id="KW-0791">Threonine biosynthesis</keyword>
<keyword evidence="6 8" id="KW-0067">ATP-binding</keyword>
<sequence>MAVYTEITDEELSAFLVGYDIGHLTAFRGIAEGVENSNFLLRTEKDGQESDYILTLYEKRVNPDDLPWFLGLMRHLATKGVSCPLPVCGRDGEALRTLAGRPAAITTFLSGVWPRHIHSEHCHPLGEALARLHVAGNSYPPVRANSLGPDAWRPLLQDAARSDRQTETTKQLLEELDLALNRILPAWPTTGSQADLPHGQIHADLFPDNVFFLDHRVSGLIDFYFACTDFLAYDVAICLNAWCFSEDGGFNETFARQLISGYESVRPLTAAERDALPVLCAGAAIRFALTRLYDWINTPPDAMVTRKDPMDYIHRLRFHLAAGNSEVYGV</sequence>
<name>A0A6S6PBU0_ACEAC</name>
<dbReference type="GO" id="GO:0004413">
    <property type="term" value="F:homoserine kinase activity"/>
    <property type="evidence" value="ECO:0007669"/>
    <property type="project" value="UniProtKB-UniRule"/>
</dbReference>
<evidence type="ECO:0000313" key="12">
    <source>
        <dbReference type="Proteomes" id="UP000515220"/>
    </source>
</evidence>
<protein>
    <recommendedName>
        <fullName evidence="8 9">Homoserine kinase</fullName>
        <shortName evidence="8">HK</shortName>
        <shortName evidence="8">HSK</shortName>
        <ecNumber evidence="8 9">2.7.1.39</ecNumber>
    </recommendedName>
</protein>
<dbReference type="PANTHER" id="PTHR21064">
    <property type="entry name" value="AMINOGLYCOSIDE PHOSPHOTRANSFERASE DOMAIN-CONTAINING PROTEIN-RELATED"/>
    <property type="match status" value="1"/>
</dbReference>
<reference evidence="11 12" key="1">
    <citation type="submission" date="2020-07" db="EMBL/GenBank/DDBJ databases">
        <title>Complete Genome Sequence of an acetic acid bacterium, Acetobacter aceti JCM20276.</title>
        <authorList>
            <person name="Hirose Y."/>
            <person name="Mihara H."/>
        </authorList>
    </citation>
    <scope>NUCLEOTIDE SEQUENCE [LARGE SCALE GENOMIC DNA]</scope>
    <source>
        <strain evidence="11 12">JCM20276</strain>
    </source>
</reference>
<evidence type="ECO:0000256" key="6">
    <source>
        <dbReference type="ARBA" id="ARBA00022840"/>
    </source>
</evidence>
<dbReference type="HAMAP" id="MF_00301">
    <property type="entry name" value="Homoser_kinase_2"/>
    <property type="match status" value="1"/>
</dbReference>
<dbReference type="AlphaFoldDB" id="A0A6S6PBU0"/>
<organism evidence="11 12">
    <name type="scientific">Acetobacter aceti</name>
    <dbReference type="NCBI Taxonomy" id="435"/>
    <lineage>
        <taxon>Bacteria</taxon>
        <taxon>Pseudomonadati</taxon>
        <taxon>Pseudomonadota</taxon>
        <taxon>Alphaproteobacteria</taxon>
        <taxon>Acetobacterales</taxon>
        <taxon>Acetobacteraceae</taxon>
        <taxon>Acetobacter</taxon>
        <taxon>Acetobacter subgen. Acetobacter</taxon>
    </lineage>
</organism>
<evidence type="ECO:0000256" key="9">
    <source>
        <dbReference type="NCBIfam" id="TIGR00938"/>
    </source>
</evidence>
<dbReference type="InterPro" id="IPR002575">
    <property type="entry name" value="Aminoglycoside_PTrfase"/>
</dbReference>
<dbReference type="Gene3D" id="3.90.1200.10">
    <property type="match status" value="1"/>
</dbReference>
<comment type="catalytic activity">
    <reaction evidence="8">
        <text>L-homoserine + ATP = O-phospho-L-homoserine + ADP + H(+)</text>
        <dbReference type="Rhea" id="RHEA:13985"/>
        <dbReference type="ChEBI" id="CHEBI:15378"/>
        <dbReference type="ChEBI" id="CHEBI:30616"/>
        <dbReference type="ChEBI" id="CHEBI:57476"/>
        <dbReference type="ChEBI" id="CHEBI:57590"/>
        <dbReference type="ChEBI" id="CHEBI:456216"/>
        <dbReference type="EC" id="2.7.1.39"/>
    </reaction>
</comment>